<dbReference type="Gene3D" id="4.10.60.10">
    <property type="entry name" value="Zinc finger, CCHC-type"/>
    <property type="match status" value="1"/>
</dbReference>
<dbReference type="HOGENOM" id="CLU_1086311_0_0_1"/>
<gene>
    <name evidence="4" type="ORF">M404DRAFT_11250</name>
</gene>
<evidence type="ECO:0000256" key="1">
    <source>
        <dbReference type="ARBA" id="ARBA00022664"/>
    </source>
</evidence>
<dbReference type="GO" id="GO:0003676">
    <property type="term" value="F:nucleic acid binding"/>
    <property type="evidence" value="ECO:0007669"/>
    <property type="project" value="InterPro"/>
</dbReference>
<dbReference type="InterPro" id="IPR036875">
    <property type="entry name" value="Znf_CCHC_sf"/>
</dbReference>
<dbReference type="InParanoid" id="A0A0C3NFR9"/>
<protein>
    <recommendedName>
        <fullName evidence="3">CCHC-type domain-containing protein</fullName>
    </recommendedName>
</protein>
<evidence type="ECO:0000256" key="2">
    <source>
        <dbReference type="PROSITE-ProRule" id="PRU00047"/>
    </source>
</evidence>
<dbReference type="Proteomes" id="UP000054217">
    <property type="component" value="Unassembled WGS sequence"/>
</dbReference>
<keyword evidence="1" id="KW-0507">mRNA processing</keyword>
<keyword evidence="2" id="KW-0479">Metal-binding</keyword>
<dbReference type="AlphaFoldDB" id="A0A0C3NFR9"/>
<dbReference type="GO" id="GO:0006397">
    <property type="term" value="P:mRNA processing"/>
    <property type="evidence" value="ECO:0007669"/>
    <property type="project" value="UniProtKB-KW"/>
</dbReference>
<organism evidence="4 5">
    <name type="scientific">Pisolithus tinctorius Marx 270</name>
    <dbReference type="NCBI Taxonomy" id="870435"/>
    <lineage>
        <taxon>Eukaryota</taxon>
        <taxon>Fungi</taxon>
        <taxon>Dikarya</taxon>
        <taxon>Basidiomycota</taxon>
        <taxon>Agaricomycotina</taxon>
        <taxon>Agaricomycetes</taxon>
        <taxon>Agaricomycetidae</taxon>
        <taxon>Boletales</taxon>
        <taxon>Sclerodermatineae</taxon>
        <taxon>Pisolithaceae</taxon>
        <taxon>Pisolithus</taxon>
    </lineage>
</organism>
<feature type="domain" description="CCHC-type" evidence="3">
    <location>
        <begin position="196"/>
        <end position="209"/>
    </location>
</feature>
<proteinExistence type="predicted"/>
<keyword evidence="5" id="KW-1185">Reference proteome</keyword>
<sequence length="256" mass="28473">MQTLLQNRTPKVKVAQPDIYDGLNEKYNVFINQLKLNFATNASTFATDVIKVNYAMSYMKAGHTQQWVIGLCNKQHAGAACPELDSWENFTNALKEKLCVQKGDLEDSLQGWKDYARCIDHDICANSACVSFPAGGPRPSGNRTFPFQPRPMLSPATAIPAHQATAPITTCPTLGAGEPMDIDWTSRHQGGRGIMCYRCGQTGHIARNCSRTEVEHIHTLWTTWDEVTKHDVANAINQATMEGKEEMKELNEQLGF</sequence>
<dbReference type="EMBL" id="KN832091">
    <property type="protein sequence ID" value="KIN94620.1"/>
    <property type="molecule type" value="Genomic_DNA"/>
</dbReference>
<accession>A0A0C3NFR9</accession>
<dbReference type="SMART" id="SM00343">
    <property type="entry name" value="ZnF_C2HC"/>
    <property type="match status" value="1"/>
</dbReference>
<evidence type="ECO:0000259" key="3">
    <source>
        <dbReference type="PROSITE" id="PS50158"/>
    </source>
</evidence>
<dbReference type="InterPro" id="IPR001878">
    <property type="entry name" value="Znf_CCHC"/>
</dbReference>
<dbReference type="GO" id="GO:0008270">
    <property type="term" value="F:zinc ion binding"/>
    <property type="evidence" value="ECO:0007669"/>
    <property type="project" value="UniProtKB-KW"/>
</dbReference>
<dbReference type="Pfam" id="PF00098">
    <property type="entry name" value="zf-CCHC"/>
    <property type="match status" value="1"/>
</dbReference>
<keyword evidence="2" id="KW-0863">Zinc-finger</keyword>
<dbReference type="PROSITE" id="PS50158">
    <property type="entry name" value="ZF_CCHC"/>
    <property type="match status" value="1"/>
</dbReference>
<name>A0A0C3NFR9_PISTI</name>
<evidence type="ECO:0000313" key="5">
    <source>
        <dbReference type="Proteomes" id="UP000054217"/>
    </source>
</evidence>
<reference evidence="4 5" key="1">
    <citation type="submission" date="2014-04" db="EMBL/GenBank/DDBJ databases">
        <authorList>
            <consortium name="DOE Joint Genome Institute"/>
            <person name="Kuo A."/>
            <person name="Kohler A."/>
            <person name="Costa M.D."/>
            <person name="Nagy L.G."/>
            <person name="Floudas D."/>
            <person name="Copeland A."/>
            <person name="Barry K.W."/>
            <person name="Cichocki N."/>
            <person name="Veneault-Fourrey C."/>
            <person name="LaButti K."/>
            <person name="Lindquist E.A."/>
            <person name="Lipzen A."/>
            <person name="Lundell T."/>
            <person name="Morin E."/>
            <person name="Murat C."/>
            <person name="Sun H."/>
            <person name="Tunlid A."/>
            <person name="Henrissat B."/>
            <person name="Grigoriev I.V."/>
            <person name="Hibbett D.S."/>
            <person name="Martin F."/>
            <person name="Nordberg H.P."/>
            <person name="Cantor M.N."/>
            <person name="Hua S.X."/>
        </authorList>
    </citation>
    <scope>NUCLEOTIDE SEQUENCE [LARGE SCALE GENOMIC DNA]</scope>
    <source>
        <strain evidence="4 5">Marx 270</strain>
    </source>
</reference>
<evidence type="ECO:0000313" key="4">
    <source>
        <dbReference type="EMBL" id="KIN94620.1"/>
    </source>
</evidence>
<keyword evidence="2" id="KW-0862">Zinc</keyword>
<dbReference type="SUPFAM" id="SSF57756">
    <property type="entry name" value="Retrovirus zinc finger-like domains"/>
    <property type="match status" value="1"/>
</dbReference>
<reference evidence="5" key="2">
    <citation type="submission" date="2015-01" db="EMBL/GenBank/DDBJ databases">
        <title>Evolutionary Origins and Diversification of the Mycorrhizal Mutualists.</title>
        <authorList>
            <consortium name="DOE Joint Genome Institute"/>
            <consortium name="Mycorrhizal Genomics Consortium"/>
            <person name="Kohler A."/>
            <person name="Kuo A."/>
            <person name="Nagy L.G."/>
            <person name="Floudas D."/>
            <person name="Copeland A."/>
            <person name="Barry K.W."/>
            <person name="Cichocki N."/>
            <person name="Veneault-Fourrey C."/>
            <person name="LaButti K."/>
            <person name="Lindquist E.A."/>
            <person name="Lipzen A."/>
            <person name="Lundell T."/>
            <person name="Morin E."/>
            <person name="Murat C."/>
            <person name="Riley R."/>
            <person name="Ohm R."/>
            <person name="Sun H."/>
            <person name="Tunlid A."/>
            <person name="Henrissat B."/>
            <person name="Grigoriev I.V."/>
            <person name="Hibbett D.S."/>
            <person name="Martin F."/>
        </authorList>
    </citation>
    <scope>NUCLEOTIDE SEQUENCE [LARGE SCALE GENOMIC DNA]</scope>
    <source>
        <strain evidence="5">Marx 270</strain>
    </source>
</reference>
<dbReference type="OrthoDB" id="2643819at2759"/>